<evidence type="ECO:0000256" key="1">
    <source>
        <dbReference type="SAM" id="MobiDB-lite"/>
    </source>
</evidence>
<dbReference type="EMBL" id="HBIB01009212">
    <property type="protein sequence ID" value="CAE0243599.1"/>
    <property type="molecule type" value="Transcribed_RNA"/>
</dbReference>
<feature type="region of interest" description="Disordered" evidence="1">
    <location>
        <begin position="115"/>
        <end position="215"/>
    </location>
</feature>
<feature type="compositionally biased region" description="Basic and acidic residues" evidence="1">
    <location>
        <begin position="174"/>
        <end position="186"/>
    </location>
</feature>
<dbReference type="AlphaFoldDB" id="A0A7S3G077"/>
<reference evidence="2" key="1">
    <citation type="submission" date="2021-01" db="EMBL/GenBank/DDBJ databases">
        <authorList>
            <person name="Corre E."/>
            <person name="Pelletier E."/>
            <person name="Niang G."/>
            <person name="Scheremetjew M."/>
            <person name="Finn R."/>
            <person name="Kale V."/>
            <person name="Holt S."/>
            <person name="Cochrane G."/>
            <person name="Meng A."/>
            <person name="Brown T."/>
            <person name="Cohen L."/>
        </authorList>
    </citation>
    <scope>NUCLEOTIDE SEQUENCE</scope>
    <source>
        <strain evidence="2">NIES-2562</strain>
    </source>
</reference>
<proteinExistence type="predicted"/>
<feature type="region of interest" description="Disordered" evidence="1">
    <location>
        <begin position="263"/>
        <end position="282"/>
    </location>
</feature>
<accession>A0A7S3G077</accession>
<feature type="compositionally biased region" description="Polar residues" evidence="1">
    <location>
        <begin position="120"/>
        <end position="131"/>
    </location>
</feature>
<evidence type="ECO:0000313" key="2">
    <source>
        <dbReference type="EMBL" id="CAE0243599.1"/>
    </source>
</evidence>
<protein>
    <submittedName>
        <fullName evidence="2">Uncharacterized protein</fullName>
    </submittedName>
</protein>
<feature type="compositionally biased region" description="Polar residues" evidence="1">
    <location>
        <begin position="58"/>
        <end position="72"/>
    </location>
</feature>
<name>A0A7S3G077_9EUKA</name>
<feature type="region of interest" description="Disordered" evidence="1">
    <location>
        <begin position="16"/>
        <end position="85"/>
    </location>
</feature>
<feature type="compositionally biased region" description="Basic and acidic residues" evidence="1">
    <location>
        <begin position="16"/>
        <end position="41"/>
    </location>
</feature>
<sequence length="294" mass="32404">MQVTRLSEEEAFDELERLASQDAVAHHKKEESRKRHLHSDDGGGAEEFEQPRRAQAMNAFSENGPSSRSNSTGKRRPRGPALKFGNDEITEVVALNAMPGSLERKDLIEYAEDEMEVQSPLASQVGTTSLGRQDGTKRPRMIAVSNHASHDEDDASLPKEDHVQRGNAGVSKIQKFEAVEKEEHQKMFLASPTGQSREKKKAEKRADGTSMVLDFKGNQANAKRLATLAHEDEFENGFHHSPLADGNNIVLGPKGQNLRIFRPSDSPGALQAGAMQTGTDSMDADELEEFALYK</sequence>
<gene>
    <name evidence="2" type="ORF">PBIL07802_LOCUS5767</name>
</gene>
<organism evidence="2">
    <name type="scientific">Palpitomonas bilix</name>
    <dbReference type="NCBI Taxonomy" id="652834"/>
    <lineage>
        <taxon>Eukaryota</taxon>
        <taxon>Eukaryota incertae sedis</taxon>
    </lineage>
</organism>
<feature type="compositionally biased region" description="Basic and acidic residues" evidence="1">
    <location>
        <begin position="196"/>
        <end position="207"/>
    </location>
</feature>